<name>A0A444WFE8_9FLAO</name>
<dbReference type="RefSeq" id="WP_129750304.1">
    <property type="nucleotide sequence ID" value="NZ_JUIW01000003.1"/>
</dbReference>
<protein>
    <recommendedName>
        <fullName evidence="3">WD40 repeat domain-containing protein</fullName>
    </recommendedName>
</protein>
<reference evidence="1 2" key="1">
    <citation type="submission" date="2014-12" db="EMBL/GenBank/DDBJ databases">
        <title>Genome sequence of Flavobacterium beibuense RSKm HC5.</title>
        <authorList>
            <person name="Kim J.F."/>
            <person name="Song J.Y."/>
            <person name="Kwak M.-J."/>
            <person name="Lee S.-W."/>
        </authorList>
    </citation>
    <scope>NUCLEOTIDE SEQUENCE [LARGE SCALE GENOMIC DNA]</scope>
    <source>
        <strain evidence="1 2">RSKm HC5</strain>
    </source>
</reference>
<dbReference type="OrthoDB" id="1325014at2"/>
<organism evidence="1 2">
    <name type="scientific">Flavobacterium beibuense</name>
    <dbReference type="NCBI Taxonomy" id="657326"/>
    <lineage>
        <taxon>Bacteria</taxon>
        <taxon>Pseudomonadati</taxon>
        <taxon>Bacteroidota</taxon>
        <taxon>Flavobacteriia</taxon>
        <taxon>Flavobacteriales</taxon>
        <taxon>Flavobacteriaceae</taxon>
        <taxon>Flavobacterium</taxon>
    </lineage>
</organism>
<dbReference type="Gene3D" id="2.130.10.10">
    <property type="entry name" value="YVTN repeat-like/Quinoprotein amine dehydrogenase"/>
    <property type="match status" value="2"/>
</dbReference>
<gene>
    <name evidence="1" type="ORF">NU09_1159</name>
</gene>
<dbReference type="AlphaFoldDB" id="A0A444WFE8"/>
<dbReference type="EMBL" id="JUIW01000003">
    <property type="protein sequence ID" value="RYJ44549.1"/>
    <property type="molecule type" value="Genomic_DNA"/>
</dbReference>
<evidence type="ECO:0000313" key="2">
    <source>
        <dbReference type="Proteomes" id="UP000289775"/>
    </source>
</evidence>
<proteinExistence type="predicted"/>
<evidence type="ECO:0008006" key="3">
    <source>
        <dbReference type="Google" id="ProtNLM"/>
    </source>
</evidence>
<dbReference type="Proteomes" id="UP000289775">
    <property type="component" value="Unassembled WGS sequence"/>
</dbReference>
<dbReference type="SUPFAM" id="SSF63829">
    <property type="entry name" value="Calcium-dependent phosphotriesterase"/>
    <property type="match status" value="1"/>
</dbReference>
<dbReference type="InterPro" id="IPR015943">
    <property type="entry name" value="WD40/YVTN_repeat-like_dom_sf"/>
</dbReference>
<sequence length="352" mass="40600">MKHLIAFLLLFSGIYCYSQSDSLVSYKDMVINADNLYAISDNGKLAVWNLNTLEKQIIDTDTVTYTAISKDRNGVIHLGSKTGFLATFDPNTFQVRIVSKLKVKHSKQVYNIFFNSDNKMFVVVEPGIYDPVNNKLWSDFKIKPVSGVGYASAPKRFLFFNYSKKPKYFFRIPTYTFIDSANRIWLATYRGEFGTILNVFDADNEKEINKYYFENYGLIGVRSFFEDNEHNVYITSCIQHFSNYGSIYKITGSKSIKIFDTHDYGGNLPEENMFIGPGAFSLKENKLYFSTQLGVYRTAVPHENQIKDFELVFLTEHKNIIKMEFTRDNRLIYLTSINGIGIYDGNKNVMLK</sequence>
<keyword evidence="2" id="KW-1185">Reference proteome</keyword>
<accession>A0A444WFE8</accession>
<comment type="caution">
    <text evidence="1">The sequence shown here is derived from an EMBL/GenBank/DDBJ whole genome shotgun (WGS) entry which is preliminary data.</text>
</comment>
<evidence type="ECO:0000313" key="1">
    <source>
        <dbReference type="EMBL" id="RYJ44549.1"/>
    </source>
</evidence>